<evidence type="ECO:0000313" key="2">
    <source>
        <dbReference type="EMBL" id="SFC29210.1"/>
    </source>
</evidence>
<dbReference type="EMBL" id="FOLE01000004">
    <property type="protein sequence ID" value="SFC29210.1"/>
    <property type="molecule type" value="Genomic_DNA"/>
</dbReference>
<sequence>MQNRAKPHLNPAGSNAPPKSSPKGGLHQFPLPTGEVGWGLEVGRTSSISPPHWGGRVGFGGWEDFINFPSPLGRSGGVWRSGGLHQFPLPTGEVGWGLEVGRTSSISPPHWGGREGSWRLGGLHQFPLPLGEVGWGLITQGWEDFNFPSPLGRSGGVLEVGWGLGGVLWWILTRIVIAL</sequence>
<dbReference type="STRING" id="927664.SAMN05421780_104146"/>
<name>A0A1I1I7K3_9BACT</name>
<organism evidence="2 3">
    <name type="scientific">Flexibacter flexilis DSM 6793</name>
    <dbReference type="NCBI Taxonomy" id="927664"/>
    <lineage>
        <taxon>Bacteria</taxon>
        <taxon>Pseudomonadati</taxon>
        <taxon>Bacteroidota</taxon>
        <taxon>Cytophagia</taxon>
        <taxon>Cytophagales</taxon>
        <taxon>Flexibacteraceae</taxon>
        <taxon>Flexibacter</taxon>
    </lineage>
</organism>
<gene>
    <name evidence="2" type="ORF">SAMN05421780_104146</name>
</gene>
<keyword evidence="3" id="KW-1185">Reference proteome</keyword>
<dbReference type="AlphaFoldDB" id="A0A1I1I7K3"/>
<evidence type="ECO:0000313" key="3">
    <source>
        <dbReference type="Proteomes" id="UP000199514"/>
    </source>
</evidence>
<dbReference type="Proteomes" id="UP000199514">
    <property type="component" value="Unassembled WGS sequence"/>
</dbReference>
<feature type="region of interest" description="Disordered" evidence="1">
    <location>
        <begin position="1"/>
        <end position="32"/>
    </location>
</feature>
<reference evidence="2 3" key="1">
    <citation type="submission" date="2016-10" db="EMBL/GenBank/DDBJ databases">
        <authorList>
            <person name="de Groot N.N."/>
        </authorList>
    </citation>
    <scope>NUCLEOTIDE SEQUENCE [LARGE SCALE GENOMIC DNA]</scope>
    <source>
        <strain evidence="2 3">DSM 6793</strain>
    </source>
</reference>
<accession>A0A1I1I7K3</accession>
<proteinExistence type="predicted"/>
<evidence type="ECO:0000256" key="1">
    <source>
        <dbReference type="SAM" id="MobiDB-lite"/>
    </source>
</evidence>
<protein>
    <submittedName>
        <fullName evidence="2">Uncharacterized protein</fullName>
    </submittedName>
</protein>